<dbReference type="Pfam" id="PF12401">
    <property type="entry name" value="FhaA_N"/>
    <property type="match status" value="1"/>
</dbReference>
<dbReference type="InterPro" id="IPR022128">
    <property type="entry name" value="FhaA_N"/>
</dbReference>
<dbReference type="SUPFAM" id="SSF49879">
    <property type="entry name" value="SMAD/FHA domain"/>
    <property type="match status" value="1"/>
</dbReference>
<dbReference type="PANTHER" id="PTHR23308">
    <property type="entry name" value="NUCLEAR INHIBITOR OF PROTEIN PHOSPHATASE-1"/>
    <property type="match status" value="1"/>
</dbReference>
<dbReference type="KEGG" id="srt:Srot_0377"/>
<dbReference type="Pfam" id="PF00498">
    <property type="entry name" value="FHA"/>
    <property type="match status" value="1"/>
</dbReference>
<dbReference type="Gene3D" id="3.30.2320.60">
    <property type="entry name" value="FhaA, phosphopeptide-binding domain (DUF3662)"/>
    <property type="match status" value="1"/>
</dbReference>
<dbReference type="Gene3D" id="2.60.200.20">
    <property type="match status" value="1"/>
</dbReference>
<dbReference type="InterPro" id="IPR042287">
    <property type="entry name" value="FhaA_N_sf"/>
</dbReference>
<evidence type="ECO:0000256" key="2">
    <source>
        <dbReference type="SAM" id="MobiDB-lite"/>
    </source>
</evidence>
<dbReference type="InterPro" id="IPR000253">
    <property type="entry name" value="FHA_dom"/>
</dbReference>
<dbReference type="RefSeq" id="WP_013137320.1">
    <property type="nucleotide sequence ID" value="NC_014168.1"/>
</dbReference>
<dbReference type="Proteomes" id="UP000002247">
    <property type="component" value="Chromosome"/>
</dbReference>
<reference evidence="4 5" key="1">
    <citation type="journal article" date="2010" name="Stand. Genomic Sci.">
        <title>Complete genome sequence of Segniliparus rotundus type strain (CDC 1076).</title>
        <authorList>
            <person name="Sikorski J."/>
            <person name="Lapidus A."/>
            <person name="Copeland A."/>
            <person name="Misra M."/>
            <person name="Glavina Del Rio T."/>
            <person name="Nolan M."/>
            <person name="Lucas S."/>
            <person name="Chen F."/>
            <person name="Tice H."/>
            <person name="Cheng J.F."/>
            <person name="Jando M."/>
            <person name="Schneider S."/>
            <person name="Bruce D."/>
            <person name="Goodwin L."/>
            <person name="Pitluck S."/>
            <person name="Liolios K."/>
            <person name="Mikhailova N."/>
            <person name="Pati A."/>
            <person name="Ivanova N."/>
            <person name="Mavromatis K."/>
            <person name="Chen A."/>
            <person name="Palaniappan K."/>
            <person name="Chertkov O."/>
            <person name="Land M."/>
            <person name="Hauser L."/>
            <person name="Chang Y.J."/>
            <person name="Jeffries C.D."/>
            <person name="Brettin T."/>
            <person name="Detter J.C."/>
            <person name="Han C."/>
            <person name="Rohde M."/>
            <person name="Goker M."/>
            <person name="Bristow J."/>
            <person name="Eisen J.A."/>
            <person name="Markowitz V."/>
            <person name="Hugenholtz P."/>
            <person name="Kyrpides N.C."/>
            <person name="Klenk H.P."/>
        </authorList>
    </citation>
    <scope>NUCLEOTIDE SEQUENCE [LARGE SCALE GENOMIC DNA]</scope>
    <source>
        <strain evidence="5">ATCC BAA-972 / CDC 1076 / CIP 108378 / DSM 44985 / JCM 13578</strain>
    </source>
</reference>
<dbReference type="STRING" id="640132.Srot_0377"/>
<dbReference type="EMBL" id="CP001958">
    <property type="protein sequence ID" value="ADG96864.1"/>
    <property type="molecule type" value="Genomic_DNA"/>
</dbReference>
<dbReference type="InterPro" id="IPR008984">
    <property type="entry name" value="SMAD_FHA_dom_sf"/>
</dbReference>
<feature type="region of interest" description="Disordered" evidence="2">
    <location>
        <begin position="113"/>
        <end position="166"/>
    </location>
</feature>
<proteinExistence type="predicted"/>
<dbReference type="eggNOG" id="COG1716">
    <property type="taxonomic scope" value="Bacteria"/>
</dbReference>
<evidence type="ECO:0000313" key="4">
    <source>
        <dbReference type="EMBL" id="ADG96864.1"/>
    </source>
</evidence>
<evidence type="ECO:0000313" key="5">
    <source>
        <dbReference type="Proteomes" id="UP000002247"/>
    </source>
</evidence>
<feature type="compositionally biased region" description="Low complexity" evidence="2">
    <location>
        <begin position="116"/>
        <end position="140"/>
    </location>
</feature>
<dbReference type="OrthoDB" id="151099at2"/>
<keyword evidence="5" id="KW-1185">Reference proteome</keyword>
<feature type="domain" description="FHA" evidence="3">
    <location>
        <begin position="175"/>
        <end position="224"/>
    </location>
</feature>
<dbReference type="InterPro" id="IPR050923">
    <property type="entry name" value="Cell_Proc_Reg/RNA_Proc"/>
</dbReference>
<dbReference type="HOGENOM" id="CLU_047963_1_1_11"/>
<name>D6ZBA5_SEGRD</name>
<sequence>MVQRIERTLEGAIGDAFARVFGGNLQVSEVQAGLQREAASNVRTGADGQPGTSDQYMIRIGQDDVAHFEEHYHEVTRVLTRHLEQFIAAQGWAVRRPVSVLIEVSPQMRPGQLRISSSASEPGGPGAAAPQQPAAPARTTAPPPSPSSSHRQSARRALRLTEGSGRQHQLPLGVTVIGRGSGAGVRLDDKSVSREHCRIWWDGQRAVLNDLGSTNGTSVNGERVAEWELADGDVVNVGQSLVIVRFG</sequence>
<dbReference type="PROSITE" id="PS50006">
    <property type="entry name" value="FHA_DOMAIN"/>
    <property type="match status" value="1"/>
</dbReference>
<evidence type="ECO:0000256" key="1">
    <source>
        <dbReference type="ARBA" id="ARBA00022553"/>
    </source>
</evidence>
<organism evidence="4 5">
    <name type="scientific">Segniliparus rotundus (strain ATCC BAA-972 / CDC 1076 / CIP 108378 / DSM 44985 / JCM 13578)</name>
    <dbReference type="NCBI Taxonomy" id="640132"/>
    <lineage>
        <taxon>Bacteria</taxon>
        <taxon>Bacillati</taxon>
        <taxon>Actinomycetota</taxon>
        <taxon>Actinomycetes</taxon>
        <taxon>Mycobacteriales</taxon>
        <taxon>Segniliparaceae</taxon>
        <taxon>Segniliparus</taxon>
    </lineage>
</organism>
<accession>D6ZBA5</accession>
<dbReference type="SMART" id="SM00240">
    <property type="entry name" value="FHA"/>
    <property type="match status" value="1"/>
</dbReference>
<dbReference type="AlphaFoldDB" id="D6ZBA5"/>
<gene>
    <name evidence="4" type="ordered locus">Srot_0377</name>
</gene>
<protein>
    <submittedName>
        <fullName evidence="4">FHA domain containing protein</fullName>
    </submittedName>
</protein>
<evidence type="ECO:0000259" key="3">
    <source>
        <dbReference type="PROSITE" id="PS50006"/>
    </source>
</evidence>
<keyword evidence="1" id="KW-0597">Phosphoprotein</keyword>